<sequence length="157" mass="16942">MTARTRRLQVLVLACSIVFTIGTALQNFVIVNVDMLEHTMRLAGQTAEQAATNAPGFLTGFRIVGCVYIVGNAIGLFALSGRNWVFWVALVVNLTQAAGVLMIPFEVFRASLDLYGVPGLLPSVITDGGALLLTLVLVASLLRYRAPWARLLADVRP</sequence>
<keyword evidence="1" id="KW-0812">Transmembrane</keyword>
<name>A0A1H0B4U8_ALLAB</name>
<dbReference type="eggNOG" id="ENOG5032QFV">
    <property type="taxonomic scope" value="Bacteria"/>
</dbReference>
<keyword evidence="1" id="KW-1133">Transmembrane helix</keyword>
<reference evidence="2 3" key="1">
    <citation type="submission" date="2016-10" db="EMBL/GenBank/DDBJ databases">
        <authorList>
            <person name="de Groot N.N."/>
        </authorList>
    </citation>
    <scope>NUCLEOTIDE SEQUENCE [LARGE SCALE GENOMIC DNA]</scope>
    <source>
        <strain evidence="2 3">DSM 44149</strain>
    </source>
</reference>
<protein>
    <recommendedName>
        <fullName evidence="4">DUF2127 domain-containing protein</fullName>
    </recommendedName>
</protein>
<keyword evidence="3" id="KW-1185">Reference proteome</keyword>
<evidence type="ECO:0008006" key="4">
    <source>
        <dbReference type="Google" id="ProtNLM"/>
    </source>
</evidence>
<feature type="transmembrane region" description="Helical" evidence="1">
    <location>
        <begin position="60"/>
        <end position="79"/>
    </location>
</feature>
<evidence type="ECO:0000313" key="3">
    <source>
        <dbReference type="Proteomes" id="UP000183376"/>
    </source>
</evidence>
<dbReference type="AlphaFoldDB" id="A0A1H0B4U8"/>
<dbReference type="EMBL" id="LT629701">
    <property type="protein sequence ID" value="SDN40680.1"/>
    <property type="molecule type" value="Genomic_DNA"/>
</dbReference>
<dbReference type="OrthoDB" id="3543536at2"/>
<gene>
    <name evidence="2" type="ORF">SAMN04489726_6476</name>
</gene>
<feature type="transmembrane region" description="Helical" evidence="1">
    <location>
        <begin position="120"/>
        <end position="142"/>
    </location>
</feature>
<organism evidence="2 3">
    <name type="scientific">Allokutzneria albata</name>
    <name type="common">Kibdelosporangium albatum</name>
    <dbReference type="NCBI Taxonomy" id="211114"/>
    <lineage>
        <taxon>Bacteria</taxon>
        <taxon>Bacillati</taxon>
        <taxon>Actinomycetota</taxon>
        <taxon>Actinomycetes</taxon>
        <taxon>Pseudonocardiales</taxon>
        <taxon>Pseudonocardiaceae</taxon>
        <taxon>Allokutzneria</taxon>
    </lineage>
</organism>
<accession>A0A1H0B4U8</accession>
<proteinExistence type="predicted"/>
<feature type="transmembrane region" description="Helical" evidence="1">
    <location>
        <begin position="86"/>
        <end position="108"/>
    </location>
</feature>
<evidence type="ECO:0000256" key="1">
    <source>
        <dbReference type="SAM" id="Phobius"/>
    </source>
</evidence>
<evidence type="ECO:0000313" key="2">
    <source>
        <dbReference type="EMBL" id="SDN40680.1"/>
    </source>
</evidence>
<keyword evidence="1" id="KW-0472">Membrane</keyword>
<dbReference type="Proteomes" id="UP000183376">
    <property type="component" value="Chromosome I"/>
</dbReference>